<dbReference type="PANTHER" id="PTHR43155">
    <property type="entry name" value="CYCLIC DI-GMP PHOSPHODIESTERASE PA4108-RELATED"/>
    <property type="match status" value="1"/>
</dbReference>
<dbReference type="InterPro" id="IPR037522">
    <property type="entry name" value="HD_GYP_dom"/>
</dbReference>
<evidence type="ECO:0000313" key="3">
    <source>
        <dbReference type="Proteomes" id="UP000184536"/>
    </source>
</evidence>
<name>A0A1M6F3Z8_9FIRM</name>
<dbReference type="Pfam" id="PF13487">
    <property type="entry name" value="HD_5"/>
    <property type="match status" value="1"/>
</dbReference>
<dbReference type="Proteomes" id="UP000184536">
    <property type="component" value="Unassembled WGS sequence"/>
</dbReference>
<dbReference type="OrthoDB" id="9804747at2"/>
<dbReference type="SMART" id="SM00471">
    <property type="entry name" value="HDc"/>
    <property type="match status" value="1"/>
</dbReference>
<dbReference type="InterPro" id="IPR006675">
    <property type="entry name" value="HDIG_dom"/>
</dbReference>
<dbReference type="SUPFAM" id="SSF109604">
    <property type="entry name" value="HD-domain/PDEase-like"/>
    <property type="match status" value="1"/>
</dbReference>
<dbReference type="Gene3D" id="1.10.3210.10">
    <property type="entry name" value="Hypothetical protein af1432"/>
    <property type="match status" value="1"/>
</dbReference>
<organism evidence="2 3">
    <name type="scientific">Geosporobacter subterraneus DSM 17957</name>
    <dbReference type="NCBI Taxonomy" id="1121919"/>
    <lineage>
        <taxon>Bacteria</taxon>
        <taxon>Bacillati</taxon>
        <taxon>Bacillota</taxon>
        <taxon>Clostridia</taxon>
        <taxon>Peptostreptococcales</taxon>
        <taxon>Thermotaleaceae</taxon>
        <taxon>Geosporobacter</taxon>
    </lineage>
</organism>
<keyword evidence="2" id="KW-0378">Hydrolase</keyword>
<feature type="domain" description="HD-GYP" evidence="1">
    <location>
        <begin position="5"/>
        <end position="200"/>
    </location>
</feature>
<protein>
    <submittedName>
        <fullName evidence="2">Metal dependent phosphohydrolase</fullName>
    </submittedName>
</protein>
<evidence type="ECO:0000313" key="2">
    <source>
        <dbReference type="EMBL" id="SHI92438.1"/>
    </source>
</evidence>
<accession>A0A1M6F3Z8</accession>
<gene>
    <name evidence="2" type="ORF">SAMN02745975_00902</name>
</gene>
<dbReference type="NCBIfam" id="TIGR00277">
    <property type="entry name" value="HDIG"/>
    <property type="match status" value="1"/>
</dbReference>
<dbReference type="PROSITE" id="PS51832">
    <property type="entry name" value="HD_GYP"/>
    <property type="match status" value="1"/>
</dbReference>
<dbReference type="CDD" id="cd00077">
    <property type="entry name" value="HDc"/>
    <property type="match status" value="1"/>
</dbReference>
<sequence>MKCIAKEIYHDVIECLVGALEAKDIYVSGHSSRVADMAYDLANKIGIKGRALEDIHIAAHLHDIGKIGIPDHILNKTEKLTVEEWLSIKKHPEIGYNILNRSDSLKDIANIVLYHHERWDGKGYCKGLIGEHIPLGSRIIAICDAIDAMASNRSYRSALSWEKCKKEVEINKGLQFDPFLVREIGDLWYTWEQLSKSAFKNITAI</sequence>
<dbReference type="InterPro" id="IPR003607">
    <property type="entry name" value="HD/PDEase_dom"/>
</dbReference>
<dbReference type="STRING" id="1121919.SAMN02745975_00902"/>
<keyword evidence="3" id="KW-1185">Reference proteome</keyword>
<dbReference type="RefSeq" id="WP_110940173.1">
    <property type="nucleotide sequence ID" value="NZ_FQZV01000010.1"/>
</dbReference>
<evidence type="ECO:0000259" key="1">
    <source>
        <dbReference type="PROSITE" id="PS51832"/>
    </source>
</evidence>
<proteinExistence type="predicted"/>
<dbReference type="PANTHER" id="PTHR43155:SF2">
    <property type="entry name" value="CYCLIC DI-GMP PHOSPHODIESTERASE PA4108"/>
    <property type="match status" value="1"/>
</dbReference>
<dbReference type="EMBL" id="FQZV01000010">
    <property type="protein sequence ID" value="SHI92438.1"/>
    <property type="molecule type" value="Genomic_DNA"/>
</dbReference>
<dbReference type="AlphaFoldDB" id="A0A1M6F3Z8"/>
<dbReference type="GO" id="GO:0016787">
    <property type="term" value="F:hydrolase activity"/>
    <property type="evidence" value="ECO:0007669"/>
    <property type="project" value="UniProtKB-KW"/>
</dbReference>
<reference evidence="3" key="1">
    <citation type="submission" date="2016-11" db="EMBL/GenBank/DDBJ databases">
        <authorList>
            <person name="Varghese N."/>
            <person name="Submissions S."/>
        </authorList>
    </citation>
    <scope>NUCLEOTIDE SEQUENCE [LARGE SCALE GENOMIC DNA]</scope>
    <source>
        <strain evidence="3">DSM 17957</strain>
    </source>
</reference>